<sequence length="68" mass="7431">MPDAVRAVKKPIPLEVRRMPEAFVVETMEGRMQGKAGDWLITGIDGEMYPCDAAIFAKTYDVVGGEAT</sequence>
<comment type="caution">
    <text evidence="1">The sequence shown here is derived from an EMBL/GenBank/DDBJ whole genome shotgun (WGS) entry which is preliminary data.</text>
</comment>
<organism evidence="1 2">
    <name type="scientific">Denitromonas halophila</name>
    <dbReference type="NCBI Taxonomy" id="1629404"/>
    <lineage>
        <taxon>Bacteria</taxon>
        <taxon>Pseudomonadati</taxon>
        <taxon>Pseudomonadota</taxon>
        <taxon>Betaproteobacteria</taxon>
        <taxon>Rhodocyclales</taxon>
        <taxon>Zoogloeaceae</taxon>
        <taxon>Denitromonas</taxon>
    </lineage>
</organism>
<dbReference type="Proteomes" id="UP000319502">
    <property type="component" value="Unassembled WGS sequence"/>
</dbReference>
<dbReference type="OrthoDB" id="5688154at2"/>
<dbReference type="AlphaFoldDB" id="A0A557R1Z9"/>
<name>A0A557R1Z9_9RHOO</name>
<evidence type="ECO:0000313" key="1">
    <source>
        <dbReference type="EMBL" id="TVO59146.1"/>
    </source>
</evidence>
<evidence type="ECO:0000313" key="2">
    <source>
        <dbReference type="Proteomes" id="UP000319502"/>
    </source>
</evidence>
<dbReference type="EMBL" id="VMNK01000003">
    <property type="protein sequence ID" value="TVO59146.1"/>
    <property type="molecule type" value="Genomic_DNA"/>
</dbReference>
<gene>
    <name evidence="1" type="ORF">FHP91_04700</name>
</gene>
<protein>
    <submittedName>
        <fullName evidence="1">Uncharacterized protein</fullName>
    </submittedName>
</protein>
<keyword evidence="2" id="KW-1185">Reference proteome</keyword>
<reference evidence="1 2" key="1">
    <citation type="submission" date="2019-07" db="EMBL/GenBank/DDBJ databases">
        <title>The pathways for chlorine oxyanion respiration interact through the shared metabolite chlorate.</title>
        <authorList>
            <person name="Barnum T.P."/>
            <person name="Cheng Y."/>
            <person name="Hill K.A."/>
            <person name="Lucas L.N."/>
            <person name="Carlson H.K."/>
            <person name="Coates J.D."/>
        </authorList>
    </citation>
    <scope>NUCLEOTIDE SEQUENCE [LARGE SCALE GENOMIC DNA]</scope>
    <source>
        <strain evidence="1 2">SFB-3</strain>
    </source>
</reference>
<accession>A0A557R1Z9</accession>
<proteinExistence type="predicted"/>